<evidence type="ECO:0000256" key="5">
    <source>
        <dbReference type="PROSITE-ProRule" id="PRU00335"/>
    </source>
</evidence>
<evidence type="ECO:0000256" key="2">
    <source>
        <dbReference type="ARBA" id="ARBA00023015"/>
    </source>
</evidence>
<dbReference type="PROSITE" id="PS01081">
    <property type="entry name" value="HTH_TETR_1"/>
    <property type="match status" value="1"/>
</dbReference>
<dbReference type="InterPro" id="IPR023772">
    <property type="entry name" value="DNA-bd_HTH_TetR-type_CS"/>
</dbReference>
<dbReference type="InterPro" id="IPR050109">
    <property type="entry name" value="HTH-type_TetR-like_transc_reg"/>
</dbReference>
<evidence type="ECO:0000256" key="3">
    <source>
        <dbReference type="ARBA" id="ARBA00023125"/>
    </source>
</evidence>
<dbReference type="AlphaFoldDB" id="A0A1H8GNY3"/>
<evidence type="ECO:0000313" key="7">
    <source>
        <dbReference type="EMBL" id="SEN45722.1"/>
    </source>
</evidence>
<dbReference type="SUPFAM" id="SSF46689">
    <property type="entry name" value="Homeodomain-like"/>
    <property type="match status" value="1"/>
</dbReference>
<keyword evidence="8" id="KW-1185">Reference proteome</keyword>
<dbReference type="STRING" id="310780.SAMN05216267_1005205"/>
<dbReference type="InterPro" id="IPR039538">
    <property type="entry name" value="BetI_C"/>
</dbReference>
<dbReference type="Pfam" id="PF00440">
    <property type="entry name" value="TetR_N"/>
    <property type="match status" value="1"/>
</dbReference>
<evidence type="ECO:0000256" key="1">
    <source>
        <dbReference type="ARBA" id="ARBA00022491"/>
    </source>
</evidence>
<evidence type="ECO:0000259" key="6">
    <source>
        <dbReference type="PROSITE" id="PS50977"/>
    </source>
</evidence>
<keyword evidence="1" id="KW-0678">Repressor</keyword>
<dbReference type="PROSITE" id="PS50977">
    <property type="entry name" value="HTH_TETR_2"/>
    <property type="match status" value="1"/>
</dbReference>
<keyword evidence="2" id="KW-0805">Transcription regulation</keyword>
<dbReference type="PRINTS" id="PR00455">
    <property type="entry name" value="HTHTETR"/>
</dbReference>
<dbReference type="PANTHER" id="PTHR30055">
    <property type="entry name" value="HTH-TYPE TRANSCRIPTIONAL REGULATOR RUTR"/>
    <property type="match status" value="1"/>
</dbReference>
<dbReference type="Pfam" id="PF13977">
    <property type="entry name" value="TetR_C_6"/>
    <property type="match status" value="1"/>
</dbReference>
<protein>
    <submittedName>
        <fullName evidence="7">Transcriptional regulator, TetR family</fullName>
    </submittedName>
</protein>
<dbReference type="GO" id="GO:0003700">
    <property type="term" value="F:DNA-binding transcription factor activity"/>
    <property type="evidence" value="ECO:0007669"/>
    <property type="project" value="TreeGrafter"/>
</dbReference>
<dbReference type="Gene3D" id="1.10.357.10">
    <property type="entry name" value="Tetracycline Repressor, domain 2"/>
    <property type="match status" value="1"/>
</dbReference>
<keyword evidence="3 5" id="KW-0238">DNA-binding</keyword>
<sequence>MPRVPQEHTDARRRQILDAARRCFAANGFHATSMQDLLGAMGISAGAFYRYFSGKDELITAIAEETIARSAEDLARYFAQEPLPPLPELLSGVPSAPIAPMLDDETQDVLLQIWSESMRSPRLRASIQVGFTRLLGLLTELMGRYRDRGELPPDADLAACARAVVGLIQGYVLQRSVFDLDDPAPFSDGLRTLLTPRPPA</sequence>
<organism evidence="7 8">
    <name type="scientific">Actinacidiphila rubida</name>
    <dbReference type="NCBI Taxonomy" id="310780"/>
    <lineage>
        <taxon>Bacteria</taxon>
        <taxon>Bacillati</taxon>
        <taxon>Actinomycetota</taxon>
        <taxon>Actinomycetes</taxon>
        <taxon>Kitasatosporales</taxon>
        <taxon>Streptomycetaceae</taxon>
        <taxon>Actinacidiphila</taxon>
    </lineage>
</organism>
<dbReference type="SUPFAM" id="SSF48498">
    <property type="entry name" value="Tetracyclin repressor-like, C-terminal domain"/>
    <property type="match status" value="1"/>
</dbReference>
<feature type="DNA-binding region" description="H-T-H motif" evidence="5">
    <location>
        <begin position="33"/>
        <end position="52"/>
    </location>
</feature>
<name>A0A1H8GNY3_9ACTN</name>
<keyword evidence="4" id="KW-0804">Transcription</keyword>
<proteinExistence type="predicted"/>
<dbReference type="Proteomes" id="UP000181951">
    <property type="component" value="Unassembled WGS sequence"/>
</dbReference>
<dbReference type="RefSeq" id="WP_075016435.1">
    <property type="nucleotide sequence ID" value="NZ_FODD01000005.1"/>
</dbReference>
<evidence type="ECO:0000256" key="4">
    <source>
        <dbReference type="ARBA" id="ARBA00023163"/>
    </source>
</evidence>
<feature type="domain" description="HTH tetR-type" evidence="6">
    <location>
        <begin position="10"/>
        <end position="70"/>
    </location>
</feature>
<gene>
    <name evidence="7" type="ORF">SAMN05216267_1005205</name>
</gene>
<evidence type="ECO:0000313" key="8">
    <source>
        <dbReference type="Proteomes" id="UP000181951"/>
    </source>
</evidence>
<reference evidence="7 8" key="1">
    <citation type="submission" date="2016-10" db="EMBL/GenBank/DDBJ databases">
        <authorList>
            <person name="de Groot N.N."/>
        </authorList>
    </citation>
    <scope>NUCLEOTIDE SEQUENCE [LARGE SCALE GENOMIC DNA]</scope>
    <source>
        <strain evidence="7 8">CGMCC 4.2026</strain>
    </source>
</reference>
<dbReference type="InterPro" id="IPR009057">
    <property type="entry name" value="Homeodomain-like_sf"/>
</dbReference>
<dbReference type="PANTHER" id="PTHR30055:SF229">
    <property type="entry name" value="HTH-TYPE TRANSCRIPTIONAL REPRESSOR RV1474C"/>
    <property type="match status" value="1"/>
</dbReference>
<accession>A0A1H8GNY3</accession>
<dbReference type="GO" id="GO:0000976">
    <property type="term" value="F:transcription cis-regulatory region binding"/>
    <property type="evidence" value="ECO:0007669"/>
    <property type="project" value="TreeGrafter"/>
</dbReference>
<dbReference type="OrthoDB" id="5242390at2"/>
<dbReference type="EMBL" id="FODD01000005">
    <property type="protein sequence ID" value="SEN45722.1"/>
    <property type="molecule type" value="Genomic_DNA"/>
</dbReference>
<dbReference type="InterPro" id="IPR036271">
    <property type="entry name" value="Tet_transcr_reg_TetR-rel_C_sf"/>
</dbReference>
<dbReference type="InterPro" id="IPR001647">
    <property type="entry name" value="HTH_TetR"/>
</dbReference>